<dbReference type="Proteomes" id="UP001642360">
    <property type="component" value="Unassembled WGS sequence"/>
</dbReference>
<gene>
    <name evidence="2" type="ORF">ILEXP_LOCUS17023</name>
</gene>
<keyword evidence="3" id="KW-1185">Reference proteome</keyword>
<dbReference type="PANTHER" id="PTHR33735:SF26">
    <property type="entry name" value="PTERIN-BINDING DOMAIN-CONTAINING PROTEIN"/>
    <property type="match status" value="1"/>
</dbReference>
<accession>A0ABC8RVN0</accession>
<dbReference type="PANTHER" id="PTHR33735">
    <property type="entry name" value="EXPRESSED PROTEIN"/>
    <property type="match status" value="1"/>
</dbReference>
<keyword evidence="1" id="KW-0175">Coiled coil</keyword>
<comment type="caution">
    <text evidence="2">The sequence shown here is derived from an EMBL/GenBank/DDBJ whole genome shotgun (WGS) entry which is preliminary data.</text>
</comment>
<dbReference type="AlphaFoldDB" id="A0ABC8RVN0"/>
<evidence type="ECO:0000313" key="2">
    <source>
        <dbReference type="EMBL" id="CAK9149030.1"/>
    </source>
</evidence>
<evidence type="ECO:0000256" key="1">
    <source>
        <dbReference type="SAM" id="Coils"/>
    </source>
</evidence>
<proteinExistence type="predicted"/>
<reference evidence="2 3" key="1">
    <citation type="submission" date="2024-02" db="EMBL/GenBank/DDBJ databases">
        <authorList>
            <person name="Vignale AGUSTIN F."/>
            <person name="Sosa J E."/>
            <person name="Modenutti C."/>
        </authorList>
    </citation>
    <scope>NUCLEOTIDE SEQUENCE [LARGE SCALE GENOMIC DNA]</scope>
</reference>
<dbReference type="EMBL" id="CAUOFW020001825">
    <property type="protein sequence ID" value="CAK9149030.1"/>
    <property type="molecule type" value="Genomic_DNA"/>
</dbReference>
<feature type="coiled-coil region" evidence="1">
    <location>
        <begin position="125"/>
        <end position="196"/>
    </location>
</feature>
<organism evidence="2 3">
    <name type="scientific">Ilex paraguariensis</name>
    <name type="common">yerba mate</name>
    <dbReference type="NCBI Taxonomy" id="185542"/>
    <lineage>
        <taxon>Eukaryota</taxon>
        <taxon>Viridiplantae</taxon>
        <taxon>Streptophyta</taxon>
        <taxon>Embryophyta</taxon>
        <taxon>Tracheophyta</taxon>
        <taxon>Spermatophyta</taxon>
        <taxon>Magnoliopsida</taxon>
        <taxon>eudicotyledons</taxon>
        <taxon>Gunneridae</taxon>
        <taxon>Pentapetalae</taxon>
        <taxon>asterids</taxon>
        <taxon>campanulids</taxon>
        <taxon>Aquifoliales</taxon>
        <taxon>Aquifoliaceae</taxon>
        <taxon>Ilex</taxon>
    </lineage>
</organism>
<sequence length="209" mass="23188">MATSIVTFSLTTPHIKPCQRSQTTLFFNPISHTAISKRKDRFPFSGNGSLRYLSTGQEEQTNSRSKMNSVVYCSPLPGAPFNFPFSWPPENSWIGWVFGAVVAIPLAGQWLLTLTKEVEVAAETVEKVAEAVEDVAEKVDKMAEDMIEKLPDGGLKNAVTFVENLAEETIKKADQVEELMDKVEEMDKKVESLITDKFNVAAKAAKDQE</sequence>
<name>A0ABC8RVN0_9AQUA</name>
<protein>
    <submittedName>
        <fullName evidence="2">Uncharacterized protein</fullName>
    </submittedName>
</protein>
<evidence type="ECO:0000313" key="3">
    <source>
        <dbReference type="Proteomes" id="UP001642360"/>
    </source>
</evidence>